<dbReference type="Pfam" id="PF01810">
    <property type="entry name" value="LysE"/>
    <property type="match status" value="1"/>
</dbReference>
<evidence type="ECO:0000256" key="6">
    <source>
        <dbReference type="SAM" id="Phobius"/>
    </source>
</evidence>
<dbReference type="PIRSF" id="PIRSF006324">
    <property type="entry name" value="LeuE"/>
    <property type="match status" value="1"/>
</dbReference>
<evidence type="ECO:0000256" key="2">
    <source>
        <dbReference type="ARBA" id="ARBA00022475"/>
    </source>
</evidence>
<evidence type="ECO:0000313" key="7">
    <source>
        <dbReference type="EMBL" id="MFC3106299.1"/>
    </source>
</evidence>
<dbReference type="RefSeq" id="WP_380691931.1">
    <property type="nucleotide sequence ID" value="NZ_JBHRSS010000010.1"/>
</dbReference>
<dbReference type="InterPro" id="IPR001123">
    <property type="entry name" value="LeuE-type"/>
</dbReference>
<dbReference type="PANTHER" id="PTHR30086">
    <property type="entry name" value="ARGININE EXPORTER PROTEIN ARGO"/>
    <property type="match status" value="1"/>
</dbReference>
<comment type="subcellular location">
    <subcellularLocation>
        <location evidence="1">Cell membrane</location>
        <topology evidence="1">Multi-pass membrane protein</topology>
    </subcellularLocation>
</comment>
<evidence type="ECO:0000256" key="4">
    <source>
        <dbReference type="ARBA" id="ARBA00022989"/>
    </source>
</evidence>
<keyword evidence="4 6" id="KW-1133">Transmembrane helix</keyword>
<evidence type="ECO:0000256" key="3">
    <source>
        <dbReference type="ARBA" id="ARBA00022692"/>
    </source>
</evidence>
<reference evidence="8" key="1">
    <citation type="journal article" date="2019" name="Int. J. Syst. Evol. Microbiol.">
        <title>The Global Catalogue of Microorganisms (GCM) 10K type strain sequencing project: providing services to taxonomists for standard genome sequencing and annotation.</title>
        <authorList>
            <consortium name="The Broad Institute Genomics Platform"/>
            <consortium name="The Broad Institute Genome Sequencing Center for Infectious Disease"/>
            <person name="Wu L."/>
            <person name="Ma J."/>
        </authorList>
    </citation>
    <scope>NUCLEOTIDE SEQUENCE [LARGE SCALE GENOMIC DNA]</scope>
    <source>
        <strain evidence="8">KCTC 52640</strain>
    </source>
</reference>
<evidence type="ECO:0000313" key="8">
    <source>
        <dbReference type="Proteomes" id="UP001595462"/>
    </source>
</evidence>
<name>A0ABV7EU26_9GAMM</name>
<keyword evidence="3 6" id="KW-0812">Transmembrane</keyword>
<keyword evidence="5 6" id="KW-0472">Membrane</keyword>
<dbReference type="EMBL" id="JBHRSS010000010">
    <property type="protein sequence ID" value="MFC3106299.1"/>
    <property type="molecule type" value="Genomic_DNA"/>
</dbReference>
<keyword evidence="2" id="KW-1003">Cell membrane</keyword>
<feature type="transmembrane region" description="Helical" evidence="6">
    <location>
        <begin position="41"/>
        <end position="69"/>
    </location>
</feature>
<evidence type="ECO:0000256" key="1">
    <source>
        <dbReference type="ARBA" id="ARBA00004651"/>
    </source>
</evidence>
<accession>A0ABV7EU26</accession>
<sequence>MTTESALISFAFAATLMTITPGIDTALVLRTAVVENTRHALWAGCGVVTGVLAWGLLTALGLGAVLAVSETAYRVLQFAGAAYLVWLGACMLWAAARTRTANTAQEMGDHDSAQSESRGRGARRWFVRGLLTNLLNPKVGVFYVSFLPQFIPTGVNVVAFSMVLAALHAGLSLLWFVGLALAARPFERVLARPSTARALDGITGTVLVGFGLRLALDSR</sequence>
<proteinExistence type="predicted"/>
<dbReference type="PANTHER" id="PTHR30086:SF20">
    <property type="entry name" value="ARGININE EXPORTER PROTEIN ARGO-RELATED"/>
    <property type="match status" value="1"/>
</dbReference>
<gene>
    <name evidence="7" type="ORF">ACFOSU_20685</name>
</gene>
<feature type="transmembrane region" description="Helical" evidence="6">
    <location>
        <begin position="125"/>
        <end position="146"/>
    </location>
</feature>
<feature type="transmembrane region" description="Helical" evidence="6">
    <location>
        <begin position="158"/>
        <end position="183"/>
    </location>
</feature>
<feature type="transmembrane region" description="Helical" evidence="6">
    <location>
        <begin position="6"/>
        <end position="29"/>
    </location>
</feature>
<protein>
    <submittedName>
        <fullName evidence="7">LysE family translocator</fullName>
    </submittedName>
</protein>
<evidence type="ECO:0000256" key="5">
    <source>
        <dbReference type="ARBA" id="ARBA00023136"/>
    </source>
</evidence>
<dbReference type="Proteomes" id="UP001595462">
    <property type="component" value="Unassembled WGS sequence"/>
</dbReference>
<comment type="caution">
    <text evidence="7">The sequence shown here is derived from an EMBL/GenBank/DDBJ whole genome shotgun (WGS) entry which is preliminary data.</text>
</comment>
<organism evidence="7 8">
    <name type="scientific">Salinisphaera aquimarina</name>
    <dbReference type="NCBI Taxonomy" id="2094031"/>
    <lineage>
        <taxon>Bacteria</taxon>
        <taxon>Pseudomonadati</taxon>
        <taxon>Pseudomonadota</taxon>
        <taxon>Gammaproteobacteria</taxon>
        <taxon>Salinisphaerales</taxon>
        <taxon>Salinisphaeraceae</taxon>
        <taxon>Salinisphaera</taxon>
    </lineage>
</organism>
<keyword evidence="8" id="KW-1185">Reference proteome</keyword>
<feature type="transmembrane region" description="Helical" evidence="6">
    <location>
        <begin position="75"/>
        <end position="96"/>
    </location>
</feature>